<dbReference type="RefSeq" id="WP_126781446.1">
    <property type="nucleotide sequence ID" value="NZ_JBQDMR010000029.1"/>
</dbReference>
<dbReference type="EMBL" id="NGJU01000019">
    <property type="protein sequence ID" value="RST93199.1"/>
    <property type="molecule type" value="Genomic_DNA"/>
</dbReference>
<evidence type="ECO:0000313" key="4">
    <source>
        <dbReference type="Proteomes" id="UP000287239"/>
    </source>
</evidence>
<feature type="transmembrane region" description="Helical" evidence="1">
    <location>
        <begin position="77"/>
        <end position="95"/>
    </location>
</feature>
<sequence length="109" mass="11909">MIRKGQTFFKWLVVILIIGTFANQVAMATDDGGEYGGNAGVGFEGVYVFQSSSEEEIEQPPVEQKPNLPQTGAKQEGLMSMLMALGLLLVGLTIHKFKDKQRLSKSTCI</sequence>
<keyword evidence="2" id="KW-0732">Signal</keyword>
<accession>A0A429ZHQ2</accession>
<organism evidence="3 4">
    <name type="scientific">Vagococcus salmoninarum</name>
    <dbReference type="NCBI Taxonomy" id="2739"/>
    <lineage>
        <taxon>Bacteria</taxon>
        <taxon>Bacillati</taxon>
        <taxon>Bacillota</taxon>
        <taxon>Bacilli</taxon>
        <taxon>Lactobacillales</taxon>
        <taxon>Enterococcaceae</taxon>
        <taxon>Vagococcus</taxon>
    </lineage>
</organism>
<evidence type="ECO:0000256" key="1">
    <source>
        <dbReference type="SAM" id="Phobius"/>
    </source>
</evidence>
<evidence type="ECO:0000313" key="3">
    <source>
        <dbReference type="EMBL" id="RST93199.1"/>
    </source>
</evidence>
<comment type="caution">
    <text evidence="3">The sequence shown here is derived from an EMBL/GenBank/DDBJ whole genome shotgun (WGS) entry which is preliminary data.</text>
</comment>
<dbReference type="Proteomes" id="UP000287239">
    <property type="component" value="Unassembled WGS sequence"/>
</dbReference>
<keyword evidence="4" id="KW-1185">Reference proteome</keyword>
<evidence type="ECO:0000256" key="2">
    <source>
        <dbReference type="SAM" id="SignalP"/>
    </source>
</evidence>
<gene>
    <name evidence="3" type="ORF">CBF35_12055</name>
</gene>
<evidence type="ECO:0008006" key="5">
    <source>
        <dbReference type="Google" id="ProtNLM"/>
    </source>
</evidence>
<feature type="signal peptide" evidence="2">
    <location>
        <begin position="1"/>
        <end position="28"/>
    </location>
</feature>
<dbReference type="NCBIfam" id="TIGR01167">
    <property type="entry name" value="LPXTG_anchor"/>
    <property type="match status" value="1"/>
</dbReference>
<feature type="chain" id="PRO_5019119585" description="Gram-positive cocci surface proteins LPxTG domain-containing protein" evidence="2">
    <location>
        <begin position="29"/>
        <end position="109"/>
    </location>
</feature>
<proteinExistence type="predicted"/>
<name>A0A429ZHQ2_9ENTE</name>
<keyword evidence="1" id="KW-0472">Membrane</keyword>
<keyword evidence="1" id="KW-1133">Transmembrane helix</keyword>
<keyword evidence="1" id="KW-0812">Transmembrane</keyword>
<reference evidence="3 4" key="1">
    <citation type="submission" date="2017-05" db="EMBL/GenBank/DDBJ databases">
        <title>Vagococcus spp. assemblies.</title>
        <authorList>
            <person name="Gulvik C.A."/>
        </authorList>
    </citation>
    <scope>NUCLEOTIDE SEQUENCE [LARGE SCALE GENOMIC DNA]</scope>
    <source>
        <strain evidence="3 4">NCFB 2777</strain>
    </source>
</reference>
<protein>
    <recommendedName>
        <fullName evidence="5">Gram-positive cocci surface proteins LPxTG domain-containing protein</fullName>
    </recommendedName>
</protein>
<dbReference type="GeneID" id="98569073"/>
<dbReference type="AlphaFoldDB" id="A0A429ZHQ2"/>